<reference evidence="17 18" key="1">
    <citation type="submission" date="2020-04" db="EMBL/GenBank/DDBJ databases">
        <authorList>
            <person name="De Canck E."/>
        </authorList>
    </citation>
    <scope>NUCLEOTIDE SEQUENCE [LARGE SCALE GENOMIC DNA]</scope>
    <source>
        <strain evidence="17 18">LMG 7053</strain>
    </source>
</reference>
<evidence type="ECO:0000256" key="10">
    <source>
        <dbReference type="ARBA" id="ARBA00023237"/>
    </source>
</evidence>
<dbReference type="InterPro" id="IPR036942">
    <property type="entry name" value="Beta-barrel_TonB_sf"/>
</dbReference>
<gene>
    <name evidence="17" type="ORF">LMG7053_00859</name>
</gene>
<keyword evidence="4 11" id="KW-1134">Transmembrane beta strand</keyword>
<keyword evidence="8 11" id="KW-0472">Membrane</keyword>
<dbReference type="PANTHER" id="PTHR30069:SF41">
    <property type="entry name" value="HEME_HEMOPEXIN UTILIZATION PROTEIN C"/>
    <property type="match status" value="1"/>
</dbReference>
<feature type="chain" id="PRO_5046570776" description="Vitamin B12 transporter BtuB" evidence="14">
    <location>
        <begin position="29"/>
        <end position="1063"/>
    </location>
</feature>
<dbReference type="InterPro" id="IPR039426">
    <property type="entry name" value="TonB-dep_rcpt-like"/>
</dbReference>
<dbReference type="Gene3D" id="2.40.170.20">
    <property type="entry name" value="TonB-dependent receptor, beta-barrel domain"/>
    <property type="match status" value="1"/>
</dbReference>
<dbReference type="NCBIfam" id="TIGR01786">
    <property type="entry name" value="TonB-hemlactrns"/>
    <property type="match status" value="1"/>
</dbReference>
<evidence type="ECO:0000256" key="2">
    <source>
        <dbReference type="ARBA" id="ARBA00009810"/>
    </source>
</evidence>
<dbReference type="Gene3D" id="3.55.50.30">
    <property type="match status" value="1"/>
</dbReference>
<dbReference type="Proteomes" id="UP000494161">
    <property type="component" value="Unassembled WGS sequence"/>
</dbReference>
<organism evidence="17 18">
    <name type="scientific">Achromobacter ruhlandii</name>
    <dbReference type="NCBI Taxonomy" id="72557"/>
    <lineage>
        <taxon>Bacteria</taxon>
        <taxon>Pseudomonadati</taxon>
        <taxon>Pseudomonadota</taxon>
        <taxon>Betaproteobacteria</taxon>
        <taxon>Burkholderiales</taxon>
        <taxon>Alcaligenaceae</taxon>
        <taxon>Achromobacter</taxon>
    </lineage>
</organism>
<evidence type="ECO:0000259" key="15">
    <source>
        <dbReference type="Pfam" id="PF00593"/>
    </source>
</evidence>
<dbReference type="InterPro" id="IPR010917">
    <property type="entry name" value="TonB_rcpt_CS"/>
</dbReference>
<dbReference type="Pfam" id="PF07715">
    <property type="entry name" value="Plug"/>
    <property type="match status" value="1"/>
</dbReference>
<comment type="caution">
    <text evidence="17">The sequence shown here is derived from an EMBL/GenBank/DDBJ whole genome shotgun (WGS) entry which is preliminary data.</text>
</comment>
<evidence type="ECO:0008006" key="19">
    <source>
        <dbReference type="Google" id="ProtNLM"/>
    </source>
</evidence>
<dbReference type="Gene3D" id="2.170.130.10">
    <property type="entry name" value="TonB-dependent receptor, plug domain"/>
    <property type="match status" value="1"/>
</dbReference>
<keyword evidence="9" id="KW-0675">Receptor</keyword>
<keyword evidence="7 13" id="KW-0798">TonB box</keyword>
<dbReference type="Pfam" id="PF00593">
    <property type="entry name" value="TonB_dep_Rec_b-barrel"/>
    <property type="match status" value="1"/>
</dbReference>
<dbReference type="InterPro" id="IPR010949">
    <property type="entry name" value="TonB_Hb/transfer/lactofer_rcpt"/>
</dbReference>
<evidence type="ECO:0000256" key="8">
    <source>
        <dbReference type="ARBA" id="ARBA00023136"/>
    </source>
</evidence>
<evidence type="ECO:0000256" key="5">
    <source>
        <dbReference type="ARBA" id="ARBA00022692"/>
    </source>
</evidence>
<proteinExistence type="inferred from homology"/>
<dbReference type="InterPro" id="IPR012910">
    <property type="entry name" value="Plug_dom"/>
</dbReference>
<dbReference type="InterPro" id="IPR000531">
    <property type="entry name" value="Beta-barrel_TonB"/>
</dbReference>
<dbReference type="EMBL" id="CADILJ010000004">
    <property type="protein sequence ID" value="CAB3940940.1"/>
    <property type="molecule type" value="Genomic_DNA"/>
</dbReference>
<keyword evidence="6 14" id="KW-0732">Signal</keyword>
<feature type="signal peptide" evidence="14">
    <location>
        <begin position="1"/>
        <end position="28"/>
    </location>
</feature>
<keyword evidence="3 11" id="KW-0813">Transport</keyword>
<evidence type="ECO:0000256" key="6">
    <source>
        <dbReference type="ARBA" id="ARBA00022729"/>
    </source>
</evidence>
<evidence type="ECO:0000256" key="3">
    <source>
        <dbReference type="ARBA" id="ARBA00022448"/>
    </source>
</evidence>
<protein>
    <recommendedName>
        <fullName evidence="19">Vitamin B12 transporter BtuB</fullName>
    </recommendedName>
</protein>
<evidence type="ECO:0000256" key="13">
    <source>
        <dbReference type="RuleBase" id="RU003357"/>
    </source>
</evidence>
<evidence type="ECO:0000313" key="17">
    <source>
        <dbReference type="EMBL" id="CAB3940940.1"/>
    </source>
</evidence>
<feature type="short sequence motif" description="TonB C-terminal box" evidence="12">
    <location>
        <begin position="1046"/>
        <end position="1063"/>
    </location>
</feature>
<dbReference type="PANTHER" id="PTHR30069">
    <property type="entry name" value="TONB-DEPENDENT OUTER MEMBRANE RECEPTOR"/>
    <property type="match status" value="1"/>
</dbReference>
<evidence type="ECO:0000259" key="16">
    <source>
        <dbReference type="Pfam" id="PF07715"/>
    </source>
</evidence>
<evidence type="ECO:0000256" key="12">
    <source>
        <dbReference type="PROSITE-ProRule" id="PRU10144"/>
    </source>
</evidence>
<evidence type="ECO:0000256" key="1">
    <source>
        <dbReference type="ARBA" id="ARBA00004571"/>
    </source>
</evidence>
<evidence type="ECO:0000256" key="4">
    <source>
        <dbReference type="ARBA" id="ARBA00022452"/>
    </source>
</evidence>
<dbReference type="PROSITE" id="PS01156">
    <property type="entry name" value="TONB_DEPENDENT_REC_2"/>
    <property type="match status" value="1"/>
</dbReference>
<keyword evidence="18" id="KW-1185">Reference proteome</keyword>
<comment type="subcellular location">
    <subcellularLocation>
        <location evidence="1 11">Cell outer membrane</location>
        <topology evidence="1 11">Multi-pass membrane protein</topology>
    </subcellularLocation>
</comment>
<dbReference type="InterPro" id="IPR037066">
    <property type="entry name" value="Plug_dom_sf"/>
</dbReference>
<dbReference type="PROSITE" id="PS52016">
    <property type="entry name" value="TONB_DEPENDENT_REC_3"/>
    <property type="match status" value="1"/>
</dbReference>
<sequence>MKRRQVTFRIVSRMLAAGALTLPCVSMAQTQERAAGMAEPADRQDDERQRTFVFDIPAQAMAQAVLAFARQAGVDLYMNDVDLSAYTSVSLKGSFNVETGLTRLLGNSPIGYRYRRTAGAVRPNVQLVDNGPGARARVYSMAPVVVRGNDVNERVYQAPRAVSIVTREEMDRVPVRHAAELIQDTPGVASAVNRQNPGLSINIRGMQDFGRVNMMIDGMRQDFVQNGHMQRNGEMYVDSELLSEAVVERGVVRGVHGTGAMAGSVDFRTLDFGDVLREGRDIGLKLRGTSGMGYQGNGVNFIGSAAGAARAGENLEVMAAVSRRSIGDYRIGAYGGASGQNSVWVTDSEGRGIGKVEYNDVKFAAQEQDSSLFKARWKLNDASSLQFSYVGTQVGYSYTMDANLAVQESGTAWRKLGSSNAQSNSFALDYKLKPADNLWLDLNVKLYAVDTRIKNHTTPNYPKSAAFGSVTDPALIRENINTEYWNSAGTGTCDNTKTKFSSYAKDICSQYGFDRDSRLRTQTTGFQLDNTSRFTVGEKALLSANYGIEYFTDRTTSTQRWHVEGREVQPFGLDGKDALNPRGRRSMGSLFAELKLEHDFYTISASLRYERYQAKGRTQTPGTTRIYQSTVDKVEQSACAQAAGGTNLTRDENYREIYREGCRIARTGDLAALKAWWDADPAYLFYSLEKKIDPSGKVTWVRTGKTSVEHLSSIGGRKRELEAAYPSRWLEDQPALYDYDVDRSAGKLLPALSVAIRPARWLELYGSWGKSWRPPAINELLMVGSHPTQGFATILPNPLLDVETSQTWEVGVNTIFKDVALDDDNLSLKVGYFDTRADNYMFSSMDVVQPGAGLERLPLPGLTAFVNNRTRTQFRGLELEGRYDAGWLYGGVSYTHYLGGANKFCEDLYFLGSGPNKYDQPNADGSYPSQHNDAVAQGYDSWRAWADDRVECGNFVFNSAIAKPVDKGMVLVGVRLLERKLDTGVRFNYSGEGWYNRDAGGSQVWFKYTTWDWYASYQANANVKLMASVENLTNRMYVEGYSDALARTFAPGRAVTLGMEVRF</sequence>
<evidence type="ECO:0000256" key="14">
    <source>
        <dbReference type="SAM" id="SignalP"/>
    </source>
</evidence>
<dbReference type="NCBIfam" id="TIGR01785">
    <property type="entry name" value="TonB-hemin"/>
    <property type="match status" value="1"/>
</dbReference>
<evidence type="ECO:0000256" key="7">
    <source>
        <dbReference type="ARBA" id="ARBA00023077"/>
    </source>
</evidence>
<dbReference type="SUPFAM" id="SSF56935">
    <property type="entry name" value="Porins"/>
    <property type="match status" value="1"/>
</dbReference>
<evidence type="ECO:0000256" key="11">
    <source>
        <dbReference type="PROSITE-ProRule" id="PRU01360"/>
    </source>
</evidence>
<accession>A0ABM8LQU8</accession>
<name>A0ABM8LQU8_9BURK</name>
<feature type="domain" description="TonB-dependent receptor plug" evidence="16">
    <location>
        <begin position="156"/>
        <end position="263"/>
    </location>
</feature>
<comment type="similarity">
    <text evidence="2 11 13">Belongs to the TonB-dependent receptor family.</text>
</comment>
<feature type="domain" description="TonB-dependent receptor-like beta-barrel" evidence="15">
    <location>
        <begin position="738"/>
        <end position="1032"/>
    </location>
</feature>
<evidence type="ECO:0000256" key="9">
    <source>
        <dbReference type="ARBA" id="ARBA00023170"/>
    </source>
</evidence>
<evidence type="ECO:0000313" key="18">
    <source>
        <dbReference type="Proteomes" id="UP000494161"/>
    </source>
</evidence>
<keyword evidence="5 11" id="KW-0812">Transmembrane</keyword>
<dbReference type="InterPro" id="IPR011276">
    <property type="entry name" value="TonB_haem/Hb_rcpt"/>
</dbReference>
<keyword evidence="10 11" id="KW-0998">Cell outer membrane</keyword>